<dbReference type="EMBL" id="JBHUHV010000054">
    <property type="protein sequence ID" value="MFD2068646.1"/>
    <property type="molecule type" value="Genomic_DNA"/>
</dbReference>
<evidence type="ECO:0000313" key="3">
    <source>
        <dbReference type="Proteomes" id="UP001597369"/>
    </source>
</evidence>
<dbReference type="InterPro" id="IPR000073">
    <property type="entry name" value="AB_hydrolase_1"/>
</dbReference>
<keyword evidence="3" id="KW-1185">Reference proteome</keyword>
<dbReference type="SUPFAM" id="SSF53474">
    <property type="entry name" value="alpha/beta-Hydrolases"/>
    <property type="match status" value="1"/>
</dbReference>
<organism evidence="2 3">
    <name type="scientific">Pontibacter silvestris</name>
    <dbReference type="NCBI Taxonomy" id="2305183"/>
    <lineage>
        <taxon>Bacteria</taxon>
        <taxon>Pseudomonadati</taxon>
        <taxon>Bacteroidota</taxon>
        <taxon>Cytophagia</taxon>
        <taxon>Cytophagales</taxon>
        <taxon>Hymenobacteraceae</taxon>
        <taxon>Pontibacter</taxon>
    </lineage>
</organism>
<dbReference type="Gene3D" id="3.40.50.1820">
    <property type="entry name" value="alpha/beta hydrolase"/>
    <property type="match status" value="1"/>
</dbReference>
<reference evidence="3" key="1">
    <citation type="journal article" date="2019" name="Int. J. Syst. Evol. Microbiol.">
        <title>The Global Catalogue of Microorganisms (GCM) 10K type strain sequencing project: providing services to taxonomists for standard genome sequencing and annotation.</title>
        <authorList>
            <consortium name="The Broad Institute Genomics Platform"/>
            <consortium name="The Broad Institute Genome Sequencing Center for Infectious Disease"/>
            <person name="Wu L."/>
            <person name="Ma J."/>
        </authorList>
    </citation>
    <scope>NUCLEOTIDE SEQUENCE [LARGE SCALE GENOMIC DNA]</scope>
    <source>
        <strain evidence="3">JCM 16545</strain>
    </source>
</reference>
<dbReference type="InterPro" id="IPR022742">
    <property type="entry name" value="Hydrolase_4"/>
</dbReference>
<dbReference type="InterPro" id="IPR050228">
    <property type="entry name" value="Carboxylesterase_BioH"/>
</dbReference>
<accession>A0ABW4X2Q2</accession>
<evidence type="ECO:0000313" key="2">
    <source>
        <dbReference type="EMBL" id="MFD2068646.1"/>
    </source>
</evidence>
<gene>
    <name evidence="2" type="ORF">ACFSKU_17285</name>
</gene>
<comment type="caution">
    <text evidence="2">The sequence shown here is derived from an EMBL/GenBank/DDBJ whole genome shotgun (WGS) entry which is preliminary data.</text>
</comment>
<dbReference type="PRINTS" id="PR00111">
    <property type="entry name" value="ABHYDROLASE"/>
</dbReference>
<sequence length="266" mass="29620">MRHRLPDGLELYYELYGDTDAKQTLVFLNGLSQSTAVWAGMVYYLGKRYKLVLVDLLFQGKAGAASEFRSFEEHAADLAHLLQELRLSETTVVGISFGGAVVQRLMVNNPELVQKAVLLSTFPYKDAYLEAIINSWEKALLTGGYPLMLEVMLPFVFSRNYFSKPVISIENLKKSKGAPNLTTDSLLKLIETMKASGNYLQELKTIQVPVLLVHGAEDIVCPPELGEAMSTSLPNAQLKVLPRVGHTLNLECMPVLIQLLDEFVQK</sequence>
<dbReference type="Pfam" id="PF12146">
    <property type="entry name" value="Hydrolase_4"/>
    <property type="match status" value="1"/>
</dbReference>
<dbReference type="RefSeq" id="WP_229958997.1">
    <property type="nucleotide sequence ID" value="NZ_JAJJWI010000004.1"/>
</dbReference>
<dbReference type="Proteomes" id="UP001597369">
    <property type="component" value="Unassembled WGS sequence"/>
</dbReference>
<keyword evidence="2" id="KW-0378">Hydrolase</keyword>
<dbReference type="GO" id="GO:0016787">
    <property type="term" value="F:hydrolase activity"/>
    <property type="evidence" value="ECO:0007669"/>
    <property type="project" value="UniProtKB-KW"/>
</dbReference>
<feature type="domain" description="Serine aminopeptidase S33" evidence="1">
    <location>
        <begin position="20"/>
        <end position="251"/>
    </location>
</feature>
<dbReference type="PANTHER" id="PTHR43194:SF2">
    <property type="entry name" value="PEROXISOMAL MEMBRANE PROTEIN LPX1"/>
    <property type="match status" value="1"/>
</dbReference>
<evidence type="ECO:0000259" key="1">
    <source>
        <dbReference type="Pfam" id="PF12146"/>
    </source>
</evidence>
<proteinExistence type="predicted"/>
<protein>
    <submittedName>
        <fullName evidence="2">Alpha/beta fold hydrolase</fullName>
    </submittedName>
</protein>
<dbReference type="PANTHER" id="PTHR43194">
    <property type="entry name" value="HYDROLASE ALPHA/BETA FOLD FAMILY"/>
    <property type="match status" value="1"/>
</dbReference>
<name>A0ABW4X2Q2_9BACT</name>
<dbReference type="InterPro" id="IPR029058">
    <property type="entry name" value="AB_hydrolase_fold"/>
</dbReference>